<gene>
    <name evidence="3" type="ORF">MELLADRAFT_63108</name>
</gene>
<dbReference type="HOGENOM" id="CLU_1695885_0_0_1"/>
<dbReference type="eggNOG" id="ENOG502QXW0">
    <property type="taxonomic scope" value="Eukaryota"/>
</dbReference>
<proteinExistence type="predicted"/>
<dbReference type="OrthoDB" id="2497308at2759"/>
<dbReference type="RefSeq" id="XP_007409843.1">
    <property type="nucleotide sequence ID" value="XM_007409781.1"/>
</dbReference>
<dbReference type="PANTHER" id="PTHR35897">
    <property type="entry name" value="METHYLTRANSFERASE AUSD"/>
    <property type="match status" value="1"/>
</dbReference>
<keyword evidence="4" id="KW-1185">Reference proteome</keyword>
<protein>
    <submittedName>
        <fullName evidence="3">Uncharacterized protein</fullName>
    </submittedName>
</protein>
<keyword evidence="1" id="KW-0808">Transferase</keyword>
<dbReference type="VEuPathDB" id="FungiDB:MELLADRAFT_63108"/>
<dbReference type="EMBL" id="GL883106">
    <property type="protein sequence ID" value="EGG06883.1"/>
    <property type="molecule type" value="Genomic_DNA"/>
</dbReference>
<reference evidence="4" key="1">
    <citation type="journal article" date="2011" name="Proc. Natl. Acad. Sci. U.S.A.">
        <title>Obligate biotrophy features unraveled by the genomic analysis of rust fungi.</title>
        <authorList>
            <person name="Duplessis S."/>
            <person name="Cuomo C.A."/>
            <person name="Lin Y.-C."/>
            <person name="Aerts A."/>
            <person name="Tisserant E."/>
            <person name="Veneault-Fourrey C."/>
            <person name="Joly D.L."/>
            <person name="Hacquard S."/>
            <person name="Amselem J."/>
            <person name="Cantarel B.L."/>
            <person name="Chiu R."/>
            <person name="Coutinho P.M."/>
            <person name="Feau N."/>
            <person name="Field M."/>
            <person name="Frey P."/>
            <person name="Gelhaye E."/>
            <person name="Goldberg J."/>
            <person name="Grabherr M.G."/>
            <person name="Kodira C.D."/>
            <person name="Kohler A."/>
            <person name="Kuees U."/>
            <person name="Lindquist E.A."/>
            <person name="Lucas S.M."/>
            <person name="Mago R."/>
            <person name="Mauceli E."/>
            <person name="Morin E."/>
            <person name="Murat C."/>
            <person name="Pangilinan J.L."/>
            <person name="Park R."/>
            <person name="Pearson M."/>
            <person name="Quesneville H."/>
            <person name="Rouhier N."/>
            <person name="Sakthikumar S."/>
            <person name="Salamov A.A."/>
            <person name="Schmutz J."/>
            <person name="Selles B."/>
            <person name="Shapiro H."/>
            <person name="Tanguay P."/>
            <person name="Tuskan G.A."/>
            <person name="Henrissat B."/>
            <person name="Van de Peer Y."/>
            <person name="Rouze P."/>
            <person name="Ellis J.G."/>
            <person name="Dodds P.N."/>
            <person name="Schein J.E."/>
            <person name="Zhong S."/>
            <person name="Hamelin R.C."/>
            <person name="Grigoriev I.V."/>
            <person name="Szabo L.J."/>
            <person name="Martin F."/>
        </authorList>
    </citation>
    <scope>NUCLEOTIDE SEQUENCE [LARGE SCALE GENOMIC DNA]</scope>
    <source>
        <strain evidence="4">98AG31 / pathotype 3-4-7</strain>
    </source>
</reference>
<accession>F4RLB8</accession>
<dbReference type="GO" id="GO:0016740">
    <property type="term" value="F:transferase activity"/>
    <property type="evidence" value="ECO:0007669"/>
    <property type="project" value="UniProtKB-KW"/>
</dbReference>
<dbReference type="AlphaFoldDB" id="F4RLB8"/>
<dbReference type="InParanoid" id="F4RLB8"/>
<evidence type="ECO:0000313" key="4">
    <source>
        <dbReference type="Proteomes" id="UP000001072"/>
    </source>
</evidence>
<organism evidence="4">
    <name type="scientific">Melampsora larici-populina (strain 98AG31 / pathotype 3-4-7)</name>
    <name type="common">Poplar leaf rust fungus</name>
    <dbReference type="NCBI Taxonomy" id="747676"/>
    <lineage>
        <taxon>Eukaryota</taxon>
        <taxon>Fungi</taxon>
        <taxon>Dikarya</taxon>
        <taxon>Basidiomycota</taxon>
        <taxon>Pucciniomycotina</taxon>
        <taxon>Pucciniomycetes</taxon>
        <taxon>Pucciniales</taxon>
        <taxon>Melampsoraceae</taxon>
        <taxon>Melampsora</taxon>
    </lineage>
</organism>
<dbReference type="InterPro" id="IPR051654">
    <property type="entry name" value="Meroterpenoid_MTases"/>
</dbReference>
<evidence type="ECO:0000313" key="3">
    <source>
        <dbReference type="EMBL" id="EGG06883.1"/>
    </source>
</evidence>
<name>F4RLB8_MELLP</name>
<sequence>MAVINTRRDHRMEQKAVEKGADVMSVNKLHMIGQLEDNYLLDQPEHYGQLQFFQHATGITDKRRLRNHIISIAKEAYAVFPYPCIWALYFCYTRVLTHPVYQQVLEQSLRDSDQGRQPIFLDVGSFIGIDLRQAVYSGMKRDNVIGTDLIDGELS</sequence>
<dbReference type="GeneID" id="18930027"/>
<evidence type="ECO:0000256" key="2">
    <source>
        <dbReference type="ARBA" id="ARBA00022691"/>
    </source>
</evidence>
<evidence type="ECO:0000256" key="1">
    <source>
        <dbReference type="ARBA" id="ARBA00022679"/>
    </source>
</evidence>
<dbReference type="PANTHER" id="PTHR35897:SF1">
    <property type="entry name" value="METHYLTRANSFERASE AUSD"/>
    <property type="match status" value="1"/>
</dbReference>
<dbReference type="Proteomes" id="UP000001072">
    <property type="component" value="Unassembled WGS sequence"/>
</dbReference>
<dbReference type="KEGG" id="mlr:MELLADRAFT_63108"/>
<keyword evidence="2" id="KW-0949">S-adenosyl-L-methionine</keyword>